<name>W2L7T3_PHYNI</name>
<accession>W2L7T3</accession>
<gene>
    <name evidence="1" type="ORF">L917_08422</name>
</gene>
<dbReference type="AlphaFoldDB" id="W2L7T3"/>
<feature type="non-terminal residue" evidence="1">
    <location>
        <position position="1"/>
    </location>
</feature>
<dbReference type="OrthoDB" id="27819at2759"/>
<proteinExistence type="predicted"/>
<dbReference type="EMBL" id="KI679595">
    <property type="protein sequence ID" value="ETL93412.1"/>
    <property type="molecule type" value="Genomic_DNA"/>
</dbReference>
<reference evidence="1" key="1">
    <citation type="submission" date="2013-11" db="EMBL/GenBank/DDBJ databases">
        <title>The Genome Sequence of Phytophthora parasitica CHvinca01.</title>
        <authorList>
            <consortium name="The Broad Institute Genomics Platform"/>
            <person name="Russ C."/>
            <person name="Tyler B."/>
            <person name="Panabieres F."/>
            <person name="Shan W."/>
            <person name="Tripathy S."/>
            <person name="Grunwald N."/>
            <person name="Machado M."/>
            <person name="Johnson C.S."/>
            <person name="Arredondo F."/>
            <person name="Hong C."/>
            <person name="Coffey M."/>
            <person name="Young S.K."/>
            <person name="Zeng Q."/>
            <person name="Gargeya S."/>
            <person name="Fitzgerald M."/>
            <person name="Abouelleil A."/>
            <person name="Alvarado L."/>
            <person name="Chapman S.B."/>
            <person name="Gainer-Dewar J."/>
            <person name="Goldberg J."/>
            <person name="Griggs A."/>
            <person name="Gujja S."/>
            <person name="Hansen M."/>
            <person name="Howarth C."/>
            <person name="Imamovic A."/>
            <person name="Ireland A."/>
            <person name="Larimer J."/>
            <person name="McCowan C."/>
            <person name="Murphy C."/>
            <person name="Pearson M."/>
            <person name="Poon T.W."/>
            <person name="Priest M."/>
            <person name="Roberts A."/>
            <person name="Saif S."/>
            <person name="Shea T."/>
            <person name="Sykes S."/>
            <person name="Wortman J."/>
            <person name="Nusbaum C."/>
            <person name="Birren B."/>
        </authorList>
    </citation>
    <scope>NUCLEOTIDE SEQUENCE [LARGE SCALE GENOMIC DNA]</scope>
    <source>
        <strain evidence="1">CHvinca01</strain>
    </source>
</reference>
<sequence>NSCEDGRWGTTCDNQCTSLNCVARSISCNDTDGAVTSCDGCEDGYWGPICENTCGLQDHCTSTRCDQSTGTEIECTGCSDGWVGSLCDSTSTTATSSSADTDAGTNTAPHQHSTSFIALWLSVVGAFMLIRMN</sequence>
<evidence type="ECO:0000313" key="1">
    <source>
        <dbReference type="EMBL" id="ETL93412.1"/>
    </source>
</evidence>
<organism evidence="1">
    <name type="scientific">Phytophthora nicotianae</name>
    <name type="common">Potato buckeye rot agent</name>
    <name type="synonym">Phytophthora parasitica</name>
    <dbReference type="NCBI Taxonomy" id="4792"/>
    <lineage>
        <taxon>Eukaryota</taxon>
        <taxon>Sar</taxon>
        <taxon>Stramenopiles</taxon>
        <taxon>Oomycota</taxon>
        <taxon>Peronosporomycetes</taxon>
        <taxon>Peronosporales</taxon>
        <taxon>Peronosporaceae</taxon>
        <taxon>Phytophthora</taxon>
    </lineage>
</organism>
<dbReference type="Proteomes" id="UP000054423">
    <property type="component" value="Unassembled WGS sequence"/>
</dbReference>
<protein>
    <submittedName>
        <fullName evidence="1">Uncharacterized protein</fullName>
    </submittedName>
</protein>